<organism evidence="3 4">
    <name type="scientific">Clavibacter michiganensis</name>
    <dbReference type="NCBI Taxonomy" id="28447"/>
    <lineage>
        <taxon>Bacteria</taxon>
        <taxon>Bacillati</taxon>
        <taxon>Actinomycetota</taxon>
        <taxon>Actinomycetes</taxon>
        <taxon>Micrococcales</taxon>
        <taxon>Microbacteriaceae</taxon>
        <taxon>Clavibacter</taxon>
    </lineage>
</organism>
<accession>A0A2S5VP01</accession>
<sequence length="154" mass="17064">MSTKTYALDITREGRWWMVYCAELDATTQATKLGEVEEMARDLIAGLRDIDETSFGLSMQVIMPSEVTAMLEAADRDEREAREAQRKAADERRAALASLHADFGIPVPEVAAMFEITKSRAYSLIRDHNGAGKQVKKTPAEPRKQSEFGLSLAG</sequence>
<protein>
    <recommendedName>
        <fullName evidence="5">HicB family protein</fullName>
    </recommendedName>
</protein>
<proteinExistence type="predicted"/>
<evidence type="ECO:0000256" key="1">
    <source>
        <dbReference type="SAM" id="Coils"/>
    </source>
</evidence>
<comment type="caution">
    <text evidence="3">The sequence shown here is derived from an EMBL/GenBank/DDBJ whole genome shotgun (WGS) entry which is preliminary data.</text>
</comment>
<reference evidence="3 4" key="1">
    <citation type="submission" date="2018-02" db="EMBL/GenBank/DDBJ databases">
        <title>Bacteriophage NCPPB3778 and a type I-E CRISPR drive the evolution of the US Biological Select Agent, Rathayibacter toxicus.</title>
        <authorList>
            <person name="Davis E.W.II."/>
            <person name="Tabima J.F."/>
            <person name="Weisberg A.J."/>
            <person name="Lopes L.D."/>
            <person name="Wiseman M.S."/>
            <person name="Wiseman M.S."/>
            <person name="Pupko T."/>
            <person name="Belcher M.S."/>
            <person name="Sechler A.J."/>
            <person name="Tancos M.A."/>
            <person name="Schroeder B.K."/>
            <person name="Murray T.D."/>
            <person name="Luster D.G."/>
            <person name="Schneider W.L."/>
            <person name="Rogers E."/>
            <person name="Andreote F.D."/>
            <person name="Grunwald N.J."/>
            <person name="Putnam M.L."/>
            <person name="Chang J.H."/>
        </authorList>
    </citation>
    <scope>NUCLEOTIDE SEQUENCE [LARGE SCALE GENOMIC DNA]</scope>
    <source>
        <strain evidence="3 4">AY1B3</strain>
    </source>
</reference>
<dbReference type="RefSeq" id="WP_104291212.1">
    <property type="nucleotide sequence ID" value="NZ_PSXY01000034.1"/>
</dbReference>
<feature type="region of interest" description="Disordered" evidence="2">
    <location>
        <begin position="127"/>
        <end position="154"/>
    </location>
</feature>
<feature type="coiled-coil region" evidence="1">
    <location>
        <begin position="67"/>
        <end position="94"/>
    </location>
</feature>
<gene>
    <name evidence="3" type="ORF">C5E16_14305</name>
</gene>
<evidence type="ECO:0000313" key="4">
    <source>
        <dbReference type="Proteomes" id="UP000239241"/>
    </source>
</evidence>
<keyword evidence="1" id="KW-0175">Coiled coil</keyword>
<dbReference type="Proteomes" id="UP000239241">
    <property type="component" value="Unassembled WGS sequence"/>
</dbReference>
<evidence type="ECO:0008006" key="5">
    <source>
        <dbReference type="Google" id="ProtNLM"/>
    </source>
</evidence>
<evidence type="ECO:0000313" key="3">
    <source>
        <dbReference type="EMBL" id="PPF64728.1"/>
    </source>
</evidence>
<name>A0A2S5VP01_9MICO</name>
<dbReference type="AlphaFoldDB" id="A0A2S5VP01"/>
<dbReference type="EMBL" id="PSXY01000034">
    <property type="protein sequence ID" value="PPF64728.1"/>
    <property type="molecule type" value="Genomic_DNA"/>
</dbReference>
<evidence type="ECO:0000256" key="2">
    <source>
        <dbReference type="SAM" id="MobiDB-lite"/>
    </source>
</evidence>